<dbReference type="Proteomes" id="UP000182347">
    <property type="component" value="Unassembled WGS sequence"/>
</dbReference>
<feature type="transmembrane region" description="Helical" evidence="8">
    <location>
        <begin position="113"/>
        <end position="135"/>
    </location>
</feature>
<dbReference type="GO" id="GO:0016020">
    <property type="term" value="C:membrane"/>
    <property type="evidence" value="ECO:0007669"/>
    <property type="project" value="UniProtKB-SubCell"/>
</dbReference>
<evidence type="ECO:0000256" key="7">
    <source>
        <dbReference type="ARBA" id="ARBA00023136"/>
    </source>
</evidence>
<name>A0A1G9SWH4_9BACI</name>
<keyword evidence="7 8" id="KW-0472">Membrane</keyword>
<feature type="transmembrane region" description="Helical" evidence="8">
    <location>
        <begin position="307"/>
        <end position="327"/>
    </location>
</feature>
<keyword evidence="5 8" id="KW-0812">Transmembrane</keyword>
<comment type="subcellular location">
    <subcellularLocation>
        <location evidence="1">Membrane</location>
        <topology evidence="1">Multi-pass membrane protein</topology>
    </subcellularLocation>
</comment>
<feature type="transmembrane region" description="Helical" evidence="8">
    <location>
        <begin position="216"/>
        <end position="236"/>
    </location>
</feature>
<keyword evidence="3" id="KW-0813">Transport</keyword>
<keyword evidence="6 8" id="KW-1133">Transmembrane helix</keyword>
<keyword evidence="4" id="KW-0309">Germination</keyword>
<evidence type="ECO:0000256" key="1">
    <source>
        <dbReference type="ARBA" id="ARBA00004141"/>
    </source>
</evidence>
<evidence type="ECO:0000256" key="2">
    <source>
        <dbReference type="ARBA" id="ARBA00007998"/>
    </source>
</evidence>
<accession>A0A1G9SWH4</accession>
<dbReference type="Pfam" id="PF03845">
    <property type="entry name" value="Spore_permease"/>
    <property type="match status" value="1"/>
</dbReference>
<reference evidence="10" key="1">
    <citation type="submission" date="2016-10" db="EMBL/GenBank/DDBJ databases">
        <authorList>
            <person name="Varghese N."/>
            <person name="Submissions S."/>
        </authorList>
    </citation>
    <scope>NUCLEOTIDE SEQUENCE [LARGE SCALE GENOMIC DNA]</scope>
    <source>
        <strain evidence="10">CGMCC 1.6199</strain>
    </source>
</reference>
<feature type="transmembrane region" description="Helical" evidence="8">
    <location>
        <begin position="83"/>
        <end position="101"/>
    </location>
</feature>
<feature type="transmembrane region" description="Helical" evidence="8">
    <location>
        <begin position="339"/>
        <end position="355"/>
    </location>
</feature>
<dbReference type="PANTHER" id="PTHR34975">
    <property type="entry name" value="SPORE GERMINATION PROTEIN A2"/>
    <property type="match status" value="1"/>
</dbReference>
<evidence type="ECO:0000313" key="9">
    <source>
        <dbReference type="EMBL" id="SDM39799.1"/>
    </source>
</evidence>
<dbReference type="NCBIfam" id="TIGR00912">
    <property type="entry name" value="2A0309"/>
    <property type="match status" value="1"/>
</dbReference>
<evidence type="ECO:0000313" key="10">
    <source>
        <dbReference type="Proteomes" id="UP000182347"/>
    </source>
</evidence>
<dbReference type="RefSeq" id="WP_175486791.1">
    <property type="nucleotide sequence ID" value="NZ_FNHF01000003.1"/>
</dbReference>
<comment type="similarity">
    <text evidence="2">Belongs to the amino acid-polyamine-organocation (APC) superfamily. Spore germination protein (SGP) (TC 2.A.3.9) family.</text>
</comment>
<evidence type="ECO:0000256" key="3">
    <source>
        <dbReference type="ARBA" id="ARBA00022448"/>
    </source>
</evidence>
<feature type="transmembrane region" description="Helical" evidence="8">
    <location>
        <begin position="271"/>
        <end position="295"/>
    </location>
</feature>
<evidence type="ECO:0000256" key="5">
    <source>
        <dbReference type="ARBA" id="ARBA00022692"/>
    </source>
</evidence>
<keyword evidence="10" id="KW-1185">Reference proteome</keyword>
<sequence length="363" mass="41757">MFKKESRLRSREAFAMIILMIGVKISNTTPSLFAQTGANAMWLMPSISLVVILPSVLLLYYLLKKYEDKNLVELLEDVLGSHIGKVIAFLLFLIFFVLMAIEGRSYTEQLKLLYFPDSPTPFVFFILFAIAFYGAKRGLETIGSASYIFLFYIKASVLLLAVLIFRETITDRIFPIFGNGLKPLVIEGAKKASIFSDVFLLTMAYTSFDSSKKFRLGVLSGFAFVFIEMTFFFFLYCTTFDYNSIDKVAFPFHELTQYVDMGDFFTNIETFFMIFWLFAAFIKYMIYLYFISWIFGAVFNIKEFEPLILPFAFFGIVAGMVPENAVINELVFKSSFMNMITPFFVGFPVLLWLVAKIKGDLRR</sequence>
<feature type="transmembrane region" description="Helical" evidence="8">
    <location>
        <begin position="147"/>
        <end position="165"/>
    </location>
</feature>
<dbReference type="EMBL" id="FNHF01000003">
    <property type="protein sequence ID" value="SDM39799.1"/>
    <property type="molecule type" value="Genomic_DNA"/>
</dbReference>
<protein>
    <submittedName>
        <fullName evidence="9">Spore germination protein (Amino acid permease)</fullName>
    </submittedName>
</protein>
<organism evidence="9 10">
    <name type="scientific">Sediminibacillus halophilus</name>
    <dbReference type="NCBI Taxonomy" id="482461"/>
    <lineage>
        <taxon>Bacteria</taxon>
        <taxon>Bacillati</taxon>
        <taxon>Bacillota</taxon>
        <taxon>Bacilli</taxon>
        <taxon>Bacillales</taxon>
        <taxon>Bacillaceae</taxon>
        <taxon>Sediminibacillus</taxon>
    </lineage>
</organism>
<evidence type="ECO:0000256" key="4">
    <source>
        <dbReference type="ARBA" id="ARBA00022544"/>
    </source>
</evidence>
<feature type="transmembrane region" description="Helical" evidence="8">
    <location>
        <begin position="40"/>
        <end position="63"/>
    </location>
</feature>
<proteinExistence type="inferred from homology"/>
<dbReference type="InterPro" id="IPR004761">
    <property type="entry name" value="Spore_GerAB"/>
</dbReference>
<gene>
    <name evidence="9" type="ORF">SAMN05216244_2346</name>
</gene>
<dbReference type="PANTHER" id="PTHR34975:SF2">
    <property type="entry name" value="SPORE GERMINATION PROTEIN A2"/>
    <property type="match status" value="1"/>
</dbReference>
<dbReference type="AlphaFoldDB" id="A0A1G9SWH4"/>
<feature type="transmembrane region" description="Helical" evidence="8">
    <location>
        <begin position="12"/>
        <end position="34"/>
    </location>
</feature>
<dbReference type="GO" id="GO:0009847">
    <property type="term" value="P:spore germination"/>
    <property type="evidence" value="ECO:0007669"/>
    <property type="project" value="InterPro"/>
</dbReference>
<evidence type="ECO:0000256" key="8">
    <source>
        <dbReference type="SAM" id="Phobius"/>
    </source>
</evidence>
<dbReference type="STRING" id="482461.SAMN05216244_2346"/>
<evidence type="ECO:0000256" key="6">
    <source>
        <dbReference type="ARBA" id="ARBA00022989"/>
    </source>
</evidence>